<dbReference type="EMBL" id="NFZW01000002">
    <property type="protein sequence ID" value="RFA38877.1"/>
    <property type="molecule type" value="Genomic_DNA"/>
</dbReference>
<proteinExistence type="predicted"/>
<keyword evidence="1" id="KW-0732">Signal</keyword>
<accession>A0A3E0X3H8</accession>
<evidence type="ECO:0000313" key="3">
    <source>
        <dbReference type="Proteomes" id="UP000256763"/>
    </source>
</evidence>
<evidence type="ECO:0000313" key="2">
    <source>
        <dbReference type="EMBL" id="RFA38877.1"/>
    </source>
</evidence>
<organism evidence="2 3">
    <name type="scientific">Alkalilimnicola ehrlichii</name>
    <dbReference type="NCBI Taxonomy" id="351052"/>
    <lineage>
        <taxon>Bacteria</taxon>
        <taxon>Pseudomonadati</taxon>
        <taxon>Pseudomonadota</taxon>
        <taxon>Gammaproteobacteria</taxon>
        <taxon>Chromatiales</taxon>
        <taxon>Ectothiorhodospiraceae</taxon>
        <taxon>Alkalilimnicola</taxon>
    </lineage>
</organism>
<dbReference type="OrthoDB" id="9150045at2"/>
<feature type="chain" id="PRO_5017632313" evidence="1">
    <location>
        <begin position="20"/>
        <end position="210"/>
    </location>
</feature>
<dbReference type="InterPro" id="IPR030820">
    <property type="entry name" value="OMP_myx_plus_Proteobacteria"/>
</dbReference>
<dbReference type="RefSeq" id="WP_116300898.1">
    <property type="nucleotide sequence ID" value="NZ_NFZV01000002.1"/>
</dbReference>
<dbReference type="Gene3D" id="2.40.160.20">
    <property type="match status" value="1"/>
</dbReference>
<dbReference type="AlphaFoldDB" id="A0A3E0X3H8"/>
<gene>
    <name evidence="2" type="ORF">CAL65_02960</name>
</gene>
<keyword evidence="3" id="KW-1185">Reference proteome</keyword>
<dbReference type="SUPFAM" id="SSF56925">
    <property type="entry name" value="OMPA-like"/>
    <property type="match status" value="1"/>
</dbReference>
<sequence>MKRWLVFLILLAFGSIAAAQIPEPRERQAQAIEPRLERPDIVIPRIDDENFEFNLFVGVLSIENFGSDFVYGLRGALHVNESIFFEASFGLSEVSDRSFRRLGIPLFGSQREDVEYYNLSIAYNAFPGEVFRGDGRVYSSTLFLVAGAGNIRIASEDYFTYNIGLGFRILPNEWLSLRLDVRNHIFDNDLLGESKTTHNPEVTFGLGVYF</sequence>
<feature type="signal peptide" evidence="1">
    <location>
        <begin position="1"/>
        <end position="19"/>
    </location>
</feature>
<evidence type="ECO:0000256" key="1">
    <source>
        <dbReference type="SAM" id="SignalP"/>
    </source>
</evidence>
<dbReference type="InterPro" id="IPR011250">
    <property type="entry name" value="OMP/PagP_B-barrel"/>
</dbReference>
<dbReference type="Proteomes" id="UP000256763">
    <property type="component" value="Unassembled WGS sequence"/>
</dbReference>
<comment type="caution">
    <text evidence="2">The sequence shown here is derived from an EMBL/GenBank/DDBJ whole genome shotgun (WGS) entry which is preliminary data.</text>
</comment>
<name>A0A3E0X3H8_9GAMM</name>
<reference evidence="3" key="1">
    <citation type="submission" date="2017-05" db="EMBL/GenBank/DDBJ databases">
        <authorList>
            <person name="Sharma S."/>
            <person name="Sidhu C."/>
            <person name="Pinnaka A.K."/>
        </authorList>
    </citation>
    <scope>NUCLEOTIDE SEQUENCE [LARGE SCALE GENOMIC DNA]</scope>
    <source>
        <strain evidence="3">AK93</strain>
    </source>
</reference>
<protein>
    <submittedName>
        <fullName evidence="2">Outer membrane beta-barrel domain-containing protein</fullName>
    </submittedName>
</protein>
<dbReference type="NCBIfam" id="TIGR04565">
    <property type="entry name" value="OMP_myx_plus"/>
    <property type="match status" value="1"/>
</dbReference>